<evidence type="ECO:0000313" key="2">
    <source>
        <dbReference type="EMBL" id="VEL42294.1"/>
    </source>
</evidence>
<dbReference type="Proteomes" id="UP000784294">
    <property type="component" value="Unassembled WGS sequence"/>
</dbReference>
<keyword evidence="3" id="KW-1185">Reference proteome</keyword>
<proteinExistence type="predicted"/>
<protein>
    <submittedName>
        <fullName evidence="2">Uncharacterized protein</fullName>
    </submittedName>
</protein>
<feature type="compositionally biased region" description="Basic residues" evidence="1">
    <location>
        <begin position="49"/>
        <end position="62"/>
    </location>
</feature>
<comment type="caution">
    <text evidence="2">The sequence shown here is derived from an EMBL/GenBank/DDBJ whole genome shotgun (WGS) entry which is preliminary data.</text>
</comment>
<name>A0A448XQE2_9PLAT</name>
<evidence type="ECO:0000256" key="1">
    <source>
        <dbReference type="SAM" id="MobiDB-lite"/>
    </source>
</evidence>
<organism evidence="2 3">
    <name type="scientific">Protopolystoma xenopodis</name>
    <dbReference type="NCBI Taxonomy" id="117903"/>
    <lineage>
        <taxon>Eukaryota</taxon>
        <taxon>Metazoa</taxon>
        <taxon>Spiralia</taxon>
        <taxon>Lophotrochozoa</taxon>
        <taxon>Platyhelminthes</taxon>
        <taxon>Monogenea</taxon>
        <taxon>Polyopisthocotylea</taxon>
        <taxon>Polystomatidea</taxon>
        <taxon>Polystomatidae</taxon>
        <taxon>Protopolystoma</taxon>
    </lineage>
</organism>
<reference evidence="2" key="1">
    <citation type="submission" date="2018-11" db="EMBL/GenBank/DDBJ databases">
        <authorList>
            <consortium name="Pathogen Informatics"/>
        </authorList>
    </citation>
    <scope>NUCLEOTIDE SEQUENCE</scope>
</reference>
<feature type="region of interest" description="Disordered" evidence="1">
    <location>
        <begin position="16"/>
        <end position="89"/>
    </location>
</feature>
<accession>A0A448XQE2</accession>
<dbReference type="EMBL" id="CAAALY010273645">
    <property type="protein sequence ID" value="VEL42294.1"/>
    <property type="molecule type" value="Genomic_DNA"/>
</dbReference>
<evidence type="ECO:0000313" key="3">
    <source>
        <dbReference type="Proteomes" id="UP000784294"/>
    </source>
</evidence>
<gene>
    <name evidence="2" type="ORF">PXEA_LOCUS35734</name>
</gene>
<feature type="compositionally biased region" description="Basic and acidic residues" evidence="1">
    <location>
        <begin position="79"/>
        <end position="89"/>
    </location>
</feature>
<sequence>MPTLVGVCVIAQSTGPITTGQSADCTSSPTASSGQVWPRRNLPPAPSHTHTHMHTHAHTHMHTRADGETERGTGVQWNERQEEIKCHPA</sequence>
<dbReference type="AlphaFoldDB" id="A0A448XQE2"/>
<feature type="compositionally biased region" description="Polar residues" evidence="1">
    <location>
        <begin position="16"/>
        <end position="35"/>
    </location>
</feature>